<accession>A0A2S5R901</accession>
<dbReference type="Proteomes" id="UP000239425">
    <property type="component" value="Unassembled WGS sequence"/>
</dbReference>
<dbReference type="EMBL" id="PHHC01000082">
    <property type="protein sequence ID" value="PPE03794.1"/>
    <property type="molecule type" value="Genomic_DNA"/>
</dbReference>
<protein>
    <submittedName>
        <fullName evidence="1">Uncharacterized protein</fullName>
    </submittedName>
</protein>
<dbReference type="AlphaFoldDB" id="A0A2S5R901"/>
<reference evidence="1 2" key="1">
    <citation type="submission" date="2017-11" db="EMBL/GenBank/DDBJ databases">
        <title>Comparative genomic analysis of Holospora spp., intranuclear symbionts of paramecia.</title>
        <authorList>
            <person name="Garushyants S.K."/>
            <person name="Beliavskaya A."/>
            <person name="Malko D.B."/>
            <person name="Logacheva M.D."/>
            <person name="Rautian M.S."/>
            <person name="Gelfand M.S."/>
        </authorList>
    </citation>
    <scope>NUCLEOTIDE SEQUENCE [LARGE SCALE GENOMIC DNA]</scope>
    <source>
        <strain evidence="2">02AZ16</strain>
    </source>
</reference>
<name>A0A2S5R901_9PROT</name>
<gene>
    <name evidence="1" type="ORF">HCUR_00809</name>
</gene>
<organism evidence="1 2">
    <name type="scientific">Holospora curviuscula</name>
    <dbReference type="NCBI Taxonomy" id="1082868"/>
    <lineage>
        <taxon>Bacteria</taxon>
        <taxon>Pseudomonadati</taxon>
        <taxon>Pseudomonadota</taxon>
        <taxon>Alphaproteobacteria</taxon>
        <taxon>Holosporales</taxon>
        <taxon>Holosporaceae</taxon>
        <taxon>Holospora</taxon>
    </lineage>
</organism>
<dbReference type="RefSeq" id="WP_129591897.1">
    <property type="nucleotide sequence ID" value="NZ_PHHC01000082.1"/>
</dbReference>
<keyword evidence="2" id="KW-1185">Reference proteome</keyword>
<proteinExistence type="predicted"/>
<comment type="caution">
    <text evidence="1">The sequence shown here is derived from an EMBL/GenBank/DDBJ whole genome shotgun (WGS) entry which is preliminary data.</text>
</comment>
<evidence type="ECO:0000313" key="1">
    <source>
        <dbReference type="EMBL" id="PPE03794.1"/>
    </source>
</evidence>
<evidence type="ECO:0000313" key="2">
    <source>
        <dbReference type="Proteomes" id="UP000239425"/>
    </source>
</evidence>
<sequence length="79" mass="9438">MECLEHDIKMDPDAYQPERAERFGVSNKNFKLSRSESRKKSVLYQKRDEFKSKVDDRRVAHGLPRTQGYSVKRRRCYGK</sequence>